<evidence type="ECO:0000259" key="4">
    <source>
        <dbReference type="SMART" id="SM00347"/>
    </source>
</evidence>
<dbReference type="Pfam" id="PF01047">
    <property type="entry name" value="MarR"/>
    <property type="match status" value="1"/>
</dbReference>
<keyword evidence="2" id="KW-0238">DNA-binding</keyword>
<reference evidence="6" key="1">
    <citation type="submission" date="2018-12" db="EMBL/GenBank/DDBJ databases">
        <title>Dusodibacter welbiota gen. nov., sp. nov., isolated from human faeces and emended description of the Oscillibacter genus.</title>
        <authorList>
            <person name="Le Roy T."/>
            <person name="Van der Smissen P."/>
            <person name="Delzenne N."/>
            <person name="Muccioli G."/>
            <person name="Collet J.F."/>
            <person name="Cani P.D."/>
        </authorList>
    </citation>
    <scope>NUCLEOTIDE SEQUENCE [LARGE SCALE GENOMIC DNA]</scope>
    <source>
        <strain evidence="6">J115</strain>
    </source>
</reference>
<keyword evidence="1" id="KW-0805">Transcription regulation</keyword>
<dbReference type="PANTHER" id="PTHR42756">
    <property type="entry name" value="TRANSCRIPTIONAL REGULATOR, MARR"/>
    <property type="match status" value="1"/>
</dbReference>
<dbReference type="InterPro" id="IPR000835">
    <property type="entry name" value="HTH_MarR-typ"/>
</dbReference>
<dbReference type="KEGG" id="obj:EIO64_13290"/>
<name>A0A4D7ALV9_9FIRM</name>
<dbReference type="SUPFAM" id="SSF46785">
    <property type="entry name" value="Winged helix' DNA-binding domain"/>
    <property type="match status" value="1"/>
</dbReference>
<dbReference type="PANTHER" id="PTHR42756:SF1">
    <property type="entry name" value="TRANSCRIPTIONAL REPRESSOR OF EMRAB OPERON"/>
    <property type="match status" value="1"/>
</dbReference>
<keyword evidence="3" id="KW-0804">Transcription</keyword>
<accession>A0A4D7ALV9</accession>
<keyword evidence="6" id="KW-1185">Reference proteome</keyword>
<evidence type="ECO:0000256" key="1">
    <source>
        <dbReference type="ARBA" id="ARBA00023015"/>
    </source>
</evidence>
<dbReference type="InterPro" id="IPR036390">
    <property type="entry name" value="WH_DNA-bd_sf"/>
</dbReference>
<gene>
    <name evidence="5" type="ORF">EIO64_13290</name>
</gene>
<proteinExistence type="predicted"/>
<dbReference type="SMART" id="SM00347">
    <property type="entry name" value="HTH_MARR"/>
    <property type="match status" value="1"/>
</dbReference>
<feature type="domain" description="HTH marR-type" evidence="4">
    <location>
        <begin position="44"/>
        <end position="144"/>
    </location>
</feature>
<dbReference type="EMBL" id="CP034413">
    <property type="protein sequence ID" value="QCI60069.1"/>
    <property type="molecule type" value="Genomic_DNA"/>
</dbReference>
<evidence type="ECO:0000313" key="5">
    <source>
        <dbReference type="EMBL" id="QCI60069.1"/>
    </source>
</evidence>
<dbReference type="GO" id="GO:0003700">
    <property type="term" value="F:DNA-binding transcription factor activity"/>
    <property type="evidence" value="ECO:0007669"/>
    <property type="project" value="InterPro"/>
</dbReference>
<dbReference type="GO" id="GO:0003677">
    <property type="term" value="F:DNA binding"/>
    <property type="evidence" value="ECO:0007669"/>
    <property type="project" value="UniProtKB-KW"/>
</dbReference>
<evidence type="ECO:0000313" key="6">
    <source>
        <dbReference type="Proteomes" id="UP000298642"/>
    </source>
</evidence>
<evidence type="ECO:0000256" key="2">
    <source>
        <dbReference type="ARBA" id="ARBA00023125"/>
    </source>
</evidence>
<dbReference type="AlphaFoldDB" id="A0A4D7ALV9"/>
<sequence>MTADAFPPCGQGAGKRACSHAERRFFNVYTKFKLHFYQEIFSRFQDREASLTTVETFCMEAIQALGSPTVNEFATFMRISPPNAAYKVNSLIKKGYIRKVQSSDDRREYHLEITQKYIDYYNISTAYMTAVMNRITQRFTPAECAKLEEMLTIISRELMAEVEIPDALSGQSN</sequence>
<dbReference type="Proteomes" id="UP000298642">
    <property type="component" value="Chromosome"/>
</dbReference>
<protein>
    <submittedName>
        <fullName evidence="5">MarR family winged helix-turn-helix transcriptional regulator</fullName>
    </submittedName>
</protein>
<dbReference type="Gene3D" id="1.10.10.10">
    <property type="entry name" value="Winged helix-like DNA-binding domain superfamily/Winged helix DNA-binding domain"/>
    <property type="match status" value="1"/>
</dbReference>
<dbReference type="InterPro" id="IPR036388">
    <property type="entry name" value="WH-like_DNA-bd_sf"/>
</dbReference>
<evidence type="ECO:0000256" key="3">
    <source>
        <dbReference type="ARBA" id="ARBA00023163"/>
    </source>
</evidence>
<organism evidence="5 6">
    <name type="scientific">Dysosmobacter welbionis</name>
    <dbReference type="NCBI Taxonomy" id="2093857"/>
    <lineage>
        <taxon>Bacteria</taxon>
        <taxon>Bacillati</taxon>
        <taxon>Bacillota</taxon>
        <taxon>Clostridia</taxon>
        <taxon>Eubacteriales</taxon>
        <taxon>Oscillospiraceae</taxon>
        <taxon>Dysosmobacter</taxon>
    </lineage>
</organism>